<sequence length="296" mass="31151">MKNKLKSIFLLALSAGVLATSCSEDDHTGASMINYTSPTVSLTSSENNVVIDESTIDPDDGYVISVTASIAEPVFADIHIPLVQTGGTADSGDFEAGTIIIVSGTTSASANVTILLDCESGVEGDETLAIGAANNIANANMNPFTLNVSIENDWVNDVLVMEIDWHGELTYNSGLPSENTIEFCDIDLDYLIADGTGILGYVAGTGDCPEVPELNGFADGTYYILAEVYDNPFSSAAYDGPDTVITQSISWSQCGFPDTTGAFDNSLMMTSTPDGTQFPVATIEISGGYNYTVTPF</sequence>
<name>A0A316DM73_9FLAO</name>
<dbReference type="OrthoDB" id="1447052at2"/>
<evidence type="ECO:0008006" key="4">
    <source>
        <dbReference type="Google" id="ProtNLM"/>
    </source>
</evidence>
<keyword evidence="1" id="KW-0732">Signal</keyword>
<evidence type="ECO:0000313" key="2">
    <source>
        <dbReference type="EMBL" id="PWK19254.1"/>
    </source>
</evidence>
<dbReference type="RefSeq" id="WP_109682241.1">
    <property type="nucleotide sequence ID" value="NZ_QGGP01000003.1"/>
</dbReference>
<keyword evidence="3" id="KW-1185">Reference proteome</keyword>
<reference evidence="2 3" key="1">
    <citation type="submission" date="2018-05" db="EMBL/GenBank/DDBJ databases">
        <title>Genomic Encyclopedia of Archaeal and Bacterial Type Strains, Phase II (KMG-II): from individual species to whole genera.</title>
        <authorList>
            <person name="Goeker M."/>
        </authorList>
    </citation>
    <scope>NUCLEOTIDE SEQUENCE [LARGE SCALE GENOMIC DNA]</scope>
    <source>
        <strain evidence="2 3">DSM 22637</strain>
    </source>
</reference>
<feature type="chain" id="PRO_5016284661" description="Calx-beta domain-containing protein" evidence="1">
    <location>
        <begin position="20"/>
        <end position="296"/>
    </location>
</feature>
<dbReference type="Proteomes" id="UP000245430">
    <property type="component" value="Unassembled WGS sequence"/>
</dbReference>
<feature type="signal peptide" evidence="1">
    <location>
        <begin position="1"/>
        <end position="19"/>
    </location>
</feature>
<gene>
    <name evidence="2" type="ORF">LX78_01735</name>
</gene>
<accession>A0A316DM73</accession>
<comment type="caution">
    <text evidence="2">The sequence shown here is derived from an EMBL/GenBank/DDBJ whole genome shotgun (WGS) entry which is preliminary data.</text>
</comment>
<dbReference type="EMBL" id="QGGP01000003">
    <property type="protein sequence ID" value="PWK19254.1"/>
    <property type="molecule type" value="Genomic_DNA"/>
</dbReference>
<protein>
    <recommendedName>
        <fullName evidence="4">Calx-beta domain-containing protein</fullName>
    </recommendedName>
</protein>
<proteinExistence type="predicted"/>
<dbReference type="PROSITE" id="PS51257">
    <property type="entry name" value="PROKAR_LIPOPROTEIN"/>
    <property type="match status" value="1"/>
</dbReference>
<dbReference type="AlphaFoldDB" id="A0A316DM73"/>
<evidence type="ECO:0000313" key="3">
    <source>
        <dbReference type="Proteomes" id="UP000245430"/>
    </source>
</evidence>
<evidence type="ECO:0000256" key="1">
    <source>
        <dbReference type="SAM" id="SignalP"/>
    </source>
</evidence>
<organism evidence="2 3">
    <name type="scientific">Xanthomarina spongicola</name>
    <dbReference type="NCBI Taxonomy" id="570520"/>
    <lineage>
        <taxon>Bacteria</taxon>
        <taxon>Pseudomonadati</taxon>
        <taxon>Bacteroidota</taxon>
        <taxon>Flavobacteriia</taxon>
        <taxon>Flavobacteriales</taxon>
        <taxon>Flavobacteriaceae</taxon>
        <taxon>Xanthomarina</taxon>
    </lineage>
</organism>